<dbReference type="EMBL" id="LN906597">
    <property type="protein sequence ID" value="CUT17667.1"/>
    <property type="molecule type" value="Genomic_DNA"/>
</dbReference>
<reference evidence="2" key="1">
    <citation type="submission" date="2015-11" db="EMBL/GenBank/DDBJ databases">
        <authorList>
            <person name="Seth-Smith H.M.B."/>
        </authorList>
    </citation>
    <scope>NUCLEOTIDE SEQUENCE [LARGE SCALE GENOMIC DNA]</scope>
    <source>
        <strain evidence="2">2013Ark11</strain>
    </source>
</reference>
<sequence length="587" mass="66247">MKSLKAVIEGRIAELDSAFSKARIVHFTKNCSFFYIIREVTVDEKNHLMRRVRKSIDKGLVFSVRRAWVAVTKTSRGMKYGYKETSGELDGCSIGGSWGVKLRYSDNVAILASRRKFSSKVMFVVRNKFILMMKDNYKFDDDTFIGSFAWTRLSKKLSPIARDEVKHIIDDENKELEEIVSKSRVLVNSKVDREITNEEKGVVLKKIGRLVNRELRSTFSKAWVEVLHSLEKDCVSVRSSVRSTNEVCAGNKYSSNINVASAMCLDSEDTGNILGSGDRDGGLGVDLYYEDDMAISSIRRKFLSKVGKCVSDKFIKMIKEGKKFGDGMVVHRSSWSRVSKNMLPIVRKEIKPIIDDERVKINDVLLKSRVVVYSPGCAFATRSLRLDEVSNVLNIIMKHVYRRSMVLSRKEWGRVIKFLGKDSCNFSEVEVSKMAELDDDNHSSVCLLDLAEVDIAELDNIRLEFIGNLGAAADETFSSLLLNVGSQDLSSALVNVSSDIVKRSDSLFKEGGFFDRVELLLSSAKLIKYSENSRSLTADERSSVFKLFMDSVASDRDYLLRKRTVELMNAVFPKLESKGRSSVDSMI</sequence>
<evidence type="ECO:0000313" key="2">
    <source>
        <dbReference type="Proteomes" id="UP000198651"/>
    </source>
</evidence>
<proteinExistence type="predicted"/>
<organism evidence="1 2">
    <name type="scientific">Candidatus Ichthyocystis hellenicum</name>
    <dbReference type="NCBI Taxonomy" id="1561003"/>
    <lineage>
        <taxon>Bacteria</taxon>
        <taxon>Pseudomonadati</taxon>
        <taxon>Pseudomonadota</taxon>
        <taxon>Betaproteobacteria</taxon>
        <taxon>Burkholderiales</taxon>
        <taxon>Candidatus Ichthyocystis</taxon>
    </lineage>
</organism>
<name>A0A0S4M1L1_9BURK</name>
<gene>
    <name evidence="1" type="ORF">Ark11_0844</name>
</gene>
<accession>A0A0S4M1L1</accession>
<dbReference type="Proteomes" id="UP000198651">
    <property type="component" value="Chromosome I"/>
</dbReference>
<evidence type="ECO:0000313" key="1">
    <source>
        <dbReference type="EMBL" id="CUT17667.1"/>
    </source>
</evidence>
<protein>
    <submittedName>
        <fullName evidence="1">Uncharacterized protein</fullName>
    </submittedName>
</protein>
<dbReference type="STRING" id="1561003.Ark11_0844"/>
<keyword evidence="2" id="KW-1185">Reference proteome</keyword>
<dbReference type="AlphaFoldDB" id="A0A0S4M1L1"/>